<dbReference type="InterPro" id="IPR001322">
    <property type="entry name" value="Lamin_tail_dom"/>
</dbReference>
<dbReference type="AlphaFoldDB" id="A0A1I6ZAM7"/>
<organism evidence="3 5">
    <name type="scientific">Methanosarcina thermophila</name>
    <dbReference type="NCBI Taxonomy" id="2210"/>
    <lineage>
        <taxon>Archaea</taxon>
        <taxon>Methanobacteriati</taxon>
        <taxon>Methanobacteriota</taxon>
        <taxon>Stenosarchaea group</taxon>
        <taxon>Methanomicrobia</taxon>
        <taxon>Methanosarcinales</taxon>
        <taxon>Methanosarcinaceae</taxon>
        <taxon>Methanosarcina</taxon>
    </lineage>
</organism>
<protein>
    <submittedName>
        <fullName evidence="3">Lamin Tail Domain</fullName>
    </submittedName>
    <submittedName>
        <fullName evidence="2">Metallo-beta-lactamase</fullName>
    </submittedName>
</protein>
<proteinExistence type="predicted"/>
<evidence type="ECO:0000313" key="3">
    <source>
        <dbReference type="EMBL" id="SFT59739.1"/>
    </source>
</evidence>
<evidence type="ECO:0000313" key="2">
    <source>
        <dbReference type="EMBL" id="BAW29499.1"/>
    </source>
</evidence>
<evidence type="ECO:0000313" key="4">
    <source>
        <dbReference type="Proteomes" id="UP000265557"/>
    </source>
</evidence>
<sequence>MKGWKIKDKDAKHTYSFPSSYTLEPKNTVTLYSGKGTNTANTLYWGRSENAHVWNNDGDIAYLYDNAEKLVSMLER</sequence>
<reference evidence="2 4" key="1">
    <citation type="submission" date="2016-09" db="EMBL/GenBank/DDBJ databases">
        <title>Complete Genome Sequence of Methanosarcina thermophila MT-1.</title>
        <authorList>
            <person name="Kouzuma A."/>
        </authorList>
    </citation>
    <scope>NUCLEOTIDE SEQUENCE [LARGE SCALE GENOMIC DNA]</scope>
    <source>
        <strain evidence="2 4">MT-1</strain>
    </source>
</reference>
<dbReference type="PROSITE" id="PS51841">
    <property type="entry name" value="LTD"/>
    <property type="match status" value="1"/>
</dbReference>
<evidence type="ECO:0000259" key="1">
    <source>
        <dbReference type="PROSITE" id="PS51841"/>
    </source>
</evidence>
<dbReference type="RefSeq" id="WP_052721782.1">
    <property type="nucleotide sequence ID" value="NZ_FPAO01000004.1"/>
</dbReference>
<keyword evidence="5" id="KW-1185">Reference proteome</keyword>
<dbReference type="GeneID" id="41601907"/>
<dbReference type="Pfam" id="PF00932">
    <property type="entry name" value="LTD"/>
    <property type="match status" value="1"/>
</dbReference>
<name>A0A1I6ZAM7_METTE</name>
<dbReference type="EMBL" id="FPAO01000004">
    <property type="protein sequence ID" value="SFT59739.1"/>
    <property type="molecule type" value="Genomic_DNA"/>
</dbReference>
<accession>A0A1I6ZAM7</accession>
<gene>
    <name evidence="2" type="ORF">MESMT1_1569</name>
    <name evidence="3" type="ORF">SAMN02910340_01427</name>
</gene>
<dbReference type="InterPro" id="IPR036415">
    <property type="entry name" value="Lamin_tail_dom_sf"/>
</dbReference>
<accession>A0A3G9CWX3</accession>
<reference evidence="3 5" key="2">
    <citation type="submission" date="2016-10" db="EMBL/GenBank/DDBJ databases">
        <authorList>
            <person name="Varghese N."/>
            <person name="Submissions S."/>
        </authorList>
    </citation>
    <scope>NUCLEOTIDE SEQUENCE [LARGE SCALE GENOMIC DNA]</scope>
    <source>
        <strain evidence="3 5">DSM 11855</strain>
    </source>
</reference>
<dbReference type="Gene3D" id="2.60.40.1260">
    <property type="entry name" value="Lamin Tail domain"/>
    <property type="match status" value="1"/>
</dbReference>
<dbReference type="SUPFAM" id="SSF74853">
    <property type="entry name" value="Lamin A/C globular tail domain"/>
    <property type="match status" value="1"/>
</dbReference>
<dbReference type="EMBL" id="AP017646">
    <property type="protein sequence ID" value="BAW29499.1"/>
    <property type="molecule type" value="Genomic_DNA"/>
</dbReference>
<feature type="domain" description="LTD" evidence="1">
    <location>
        <begin position="1"/>
        <end position="76"/>
    </location>
</feature>
<dbReference type="Proteomes" id="UP000265557">
    <property type="component" value="Chromosome"/>
</dbReference>
<evidence type="ECO:0000313" key="5">
    <source>
        <dbReference type="Proteomes" id="UP000323733"/>
    </source>
</evidence>
<dbReference type="Proteomes" id="UP000323733">
    <property type="component" value="Unassembled WGS sequence"/>
</dbReference>